<evidence type="ECO:0000313" key="5">
    <source>
        <dbReference type="EMBL" id="EDQ91223.1"/>
    </source>
</evidence>
<dbReference type="GO" id="GO:0005634">
    <property type="term" value="C:nucleus"/>
    <property type="evidence" value="ECO:0007669"/>
    <property type="project" value="UniProtKB-SubCell"/>
</dbReference>
<proteinExistence type="inferred from homology"/>
<dbReference type="RefSeq" id="XP_001743645.1">
    <property type="nucleotide sequence ID" value="XM_001743593.1"/>
</dbReference>
<evidence type="ECO:0000313" key="6">
    <source>
        <dbReference type="Proteomes" id="UP000001357"/>
    </source>
</evidence>
<keyword evidence="3" id="KW-0539">Nucleus</keyword>
<feature type="region of interest" description="Disordered" evidence="4">
    <location>
        <begin position="1"/>
        <end position="43"/>
    </location>
</feature>
<sequence>MAGQPPAKPLFAAYAGHDSPLALEPATKPGSNDERDAASAAEPWLRATSFQLAATNFQEPIADPATAMAEQRSHKKRKHKHKHKHHKHKRHTHDSPPDLSNRYGESARVEKDLSVSDRTLDISRQAARNLSERASLPHATVQWKLDRHRDDAQWQFKGIYKRDIPRFSESRRHALGLELQYPFVPEKKTAATMGQPPAKHSKRMLVGLGRYWDPVFNARLRRRAANVIKIAPASSPDAELHGYPHSLPSNLASFVPAAAIASIFDTPNLTAPPVTRGHLEEVPRTAATREQTAQEQAVTVEIEMRERTANYNRRLRETPHDLNLWREFIRFQSELFHRTGGGSKRREAMLMDRQMNLYEEAVRENPHAEDLVAEWMELCGRRLSPRYLHHATSHLGRFKLSSATNTFQDAIETLTLQMHQGFSSADRLDPEQGQLALMQVFLDACDVQVKAGYQERAVAAFQALLDLNVFMPEALLKAKRLRGEPLAFFEGYWESPLPRLGDEDFVGFARWTELKQFGQAEPKYQAEHPPDAPDGLSGITTWQNWLEVEQFRDLTHWKPWRPLPGQETEEDCEDPDRIVVYDDISSLLFRLSDPTLQVDMILHFVYQLGLSTRARTTSSDFAVADMARRLQRADGLFDTLVYHVRARFDQQREAANTWAAKLPIGAVASDTLIDAAVLRSDRPNAGQVSGLVIGDNTDAWGSLHSRDAPASDTWRAPLLSLGRHGWLPKRMQIAPAQLKAIRLILEQCLARDPTNFDLQDALIDCGACDGPKAARKLAKGIMKLEANRMSYRLFAKYAELEFETGRQVEGEKVLLTAMRTAFNVGDSAQFAELALQLAIHHYEHRAEARATTTRLLLLGFFTWLSEGRPSVFPELAQQAGRAFPEPPRVGHQESPRDYAIAFQLERFFTLRLRLAHVANEIRPLAVPLRIVRQCLSEALAAFPLNPEFLGYLMLTEQHASGSRLLRLLERAVNTRARHCVLIWRMYMDTTRSQRGLEGLQLSLDTFYQAVQACPGAKLLYLDAARHNPRQLEDLLDILQEKELHLRTPLEELELLRELHAPTSEPGSSTNAPDARPWEGLHELAAYQGPLDRAMAAAVGDEMPRLDANTPDEGEMLVDLNTTMASRLPDDEDEDLLAVLPDYVSSDDE</sequence>
<dbReference type="Proteomes" id="UP000001357">
    <property type="component" value="Unassembled WGS sequence"/>
</dbReference>
<dbReference type="InParanoid" id="A9UTC3"/>
<dbReference type="FunCoup" id="A9UTC3">
    <property type="interactions" value="1172"/>
</dbReference>
<dbReference type="AlphaFoldDB" id="A9UTC3"/>
<dbReference type="Gene3D" id="1.25.40.10">
    <property type="entry name" value="Tetratricopeptide repeat domain"/>
    <property type="match status" value="1"/>
</dbReference>
<dbReference type="KEGG" id="mbr:MONBRDRAFT_23417"/>
<dbReference type="GO" id="GO:1902369">
    <property type="term" value="P:negative regulation of RNA catabolic process"/>
    <property type="evidence" value="ECO:0000318"/>
    <property type="project" value="GO_Central"/>
</dbReference>
<organism evidence="5 6">
    <name type="scientific">Monosiga brevicollis</name>
    <name type="common">Choanoflagellate</name>
    <dbReference type="NCBI Taxonomy" id="81824"/>
    <lineage>
        <taxon>Eukaryota</taxon>
        <taxon>Choanoflagellata</taxon>
        <taxon>Craspedida</taxon>
        <taxon>Salpingoecidae</taxon>
        <taxon>Monosiga</taxon>
    </lineage>
</organism>
<comment type="similarity">
    <text evidence="2">Belongs to the NRDE2 family.</text>
</comment>
<evidence type="ECO:0000256" key="4">
    <source>
        <dbReference type="SAM" id="MobiDB-lite"/>
    </source>
</evidence>
<reference evidence="5 6" key="1">
    <citation type="journal article" date="2008" name="Nature">
        <title>The genome of the choanoflagellate Monosiga brevicollis and the origin of metazoans.</title>
        <authorList>
            <consortium name="JGI Sequencing"/>
            <person name="King N."/>
            <person name="Westbrook M.J."/>
            <person name="Young S.L."/>
            <person name="Kuo A."/>
            <person name="Abedin M."/>
            <person name="Chapman J."/>
            <person name="Fairclough S."/>
            <person name="Hellsten U."/>
            <person name="Isogai Y."/>
            <person name="Letunic I."/>
            <person name="Marr M."/>
            <person name="Pincus D."/>
            <person name="Putnam N."/>
            <person name="Rokas A."/>
            <person name="Wright K.J."/>
            <person name="Zuzow R."/>
            <person name="Dirks W."/>
            <person name="Good M."/>
            <person name="Goodstein D."/>
            <person name="Lemons D."/>
            <person name="Li W."/>
            <person name="Lyons J.B."/>
            <person name="Morris A."/>
            <person name="Nichols S."/>
            <person name="Richter D.J."/>
            <person name="Salamov A."/>
            <person name="Bork P."/>
            <person name="Lim W.A."/>
            <person name="Manning G."/>
            <person name="Miller W.T."/>
            <person name="McGinnis W."/>
            <person name="Shapiro H."/>
            <person name="Tjian R."/>
            <person name="Grigoriev I.V."/>
            <person name="Rokhsar D."/>
        </authorList>
    </citation>
    <scope>NUCLEOTIDE SEQUENCE [LARGE SCALE GENOMIC DNA]</scope>
    <source>
        <strain evidence="6">MX1 / ATCC 50154</strain>
    </source>
</reference>
<evidence type="ECO:0000256" key="1">
    <source>
        <dbReference type="ARBA" id="ARBA00004123"/>
    </source>
</evidence>
<keyword evidence="6" id="KW-1185">Reference proteome</keyword>
<dbReference type="GO" id="GO:0031048">
    <property type="term" value="P:regulatory ncRNA-mediated heterochromatin formation"/>
    <property type="evidence" value="ECO:0000318"/>
    <property type="project" value="GO_Central"/>
</dbReference>
<dbReference type="EMBL" id="CH991545">
    <property type="protein sequence ID" value="EDQ91223.1"/>
    <property type="molecule type" value="Genomic_DNA"/>
</dbReference>
<comment type="subcellular location">
    <subcellularLocation>
        <location evidence="1">Nucleus</location>
    </subcellularLocation>
</comment>
<accession>A9UTC3</accession>
<dbReference type="Pfam" id="PF08424">
    <property type="entry name" value="NRDE-2"/>
    <property type="match status" value="2"/>
</dbReference>
<dbReference type="InterPro" id="IPR011990">
    <property type="entry name" value="TPR-like_helical_dom_sf"/>
</dbReference>
<dbReference type="STRING" id="81824.A9UTC3"/>
<evidence type="ECO:0000256" key="3">
    <source>
        <dbReference type="ARBA" id="ARBA00023242"/>
    </source>
</evidence>
<evidence type="ECO:0000256" key="2">
    <source>
        <dbReference type="ARBA" id="ARBA00009265"/>
    </source>
</evidence>
<dbReference type="OMA" id="MRDKELH"/>
<gene>
    <name evidence="5" type="ORF">MONBRDRAFT_23417</name>
</gene>
<dbReference type="GeneID" id="5889091"/>
<dbReference type="InterPro" id="IPR013633">
    <property type="entry name" value="NRDE-2"/>
</dbReference>
<protein>
    <submittedName>
        <fullName evidence="5">Uncharacterized protein</fullName>
    </submittedName>
</protein>
<feature type="region of interest" description="Disordered" evidence="4">
    <location>
        <begin position="66"/>
        <end position="111"/>
    </location>
</feature>
<dbReference type="eggNOG" id="KOG1972">
    <property type="taxonomic scope" value="Eukaryota"/>
</dbReference>
<name>A9UTC3_MONBE</name>
<feature type="compositionally biased region" description="Basic residues" evidence="4">
    <location>
        <begin position="73"/>
        <end position="92"/>
    </location>
</feature>
<dbReference type="PANTHER" id="PTHR13471:SF0">
    <property type="entry name" value="NUCLEAR EXOSOME REGULATOR NRDE2"/>
    <property type="match status" value="1"/>
</dbReference>
<dbReference type="PANTHER" id="PTHR13471">
    <property type="entry name" value="TETRATRICOPEPTIDE-LIKE HELICAL"/>
    <property type="match status" value="1"/>
</dbReference>